<dbReference type="GO" id="GO:1990817">
    <property type="term" value="F:poly(A) RNA polymerase activity"/>
    <property type="evidence" value="ECO:0007669"/>
    <property type="project" value="UniProtKB-UniRule"/>
</dbReference>
<evidence type="ECO:0000256" key="1">
    <source>
        <dbReference type="ARBA" id="ARBA00022664"/>
    </source>
</evidence>
<sequence length="440" mass="50378">MQATGLNNGEPVSAILIPRNEHNISRANISNNAIKVLSRLNKSGYEAYLVGGGVRDLLLGREPKDFDVATNASPEEVKQVFNNCRLIGRRFRLAHVHFGREIIEVATFRSNRQATEAGDRQMENGMILRDNVYGTLEEDAQRRDFTINALYYSIDDFSVGDFANGMVDLQQGVIRLLGDVESRYREDPVRLLRAIRFAAKLGFVIEPATEAPIARFATLLEDVPSARLYEEVLKLFLGGAALESFEKLRHYELFGQLFPATEEALSHEDHEFPITFVNRGMANTDDRLSQGKSVTPAFLFAVLLWEPVRLRAERFEAEGVHPLEALQNASAEVLSEQARHVSIPKRFSYPMRDIWQLQFRFTQRQGKRPQRLASHPKFRAAYDFLLLRAESGEVDQELADWWTLYQHANGEEKVSMTEQGRRGRGRRRRRRRKKTQTVDE</sequence>
<evidence type="ECO:0000256" key="3">
    <source>
        <dbReference type="ARBA" id="ARBA00022741"/>
    </source>
</evidence>
<feature type="active site" evidence="7">
    <location>
        <position position="67"/>
    </location>
</feature>
<feature type="active site" evidence="7">
    <location>
        <position position="144"/>
    </location>
</feature>
<protein>
    <recommendedName>
        <fullName evidence="7">Poly(A) polymerase I</fullName>
        <shortName evidence="7">PAP I</shortName>
        <ecNumber evidence="7">2.7.7.19</ecNumber>
    </recommendedName>
</protein>
<evidence type="ECO:0000256" key="9">
    <source>
        <dbReference type="SAM" id="MobiDB-lite"/>
    </source>
</evidence>
<dbReference type="PANTHER" id="PTHR43051:SF1">
    <property type="entry name" value="POLYNUCLEOTIDE ADENYLYLTRANSFERASE FAMILY PROTEIN"/>
    <property type="match status" value="1"/>
</dbReference>
<dbReference type="PANTHER" id="PTHR43051">
    <property type="entry name" value="POLYNUCLEOTIDE ADENYLYLTRANSFERASE FAMILY PROTEIN"/>
    <property type="match status" value="1"/>
</dbReference>
<feature type="domain" description="Poly A polymerase head" evidence="10">
    <location>
        <begin position="47"/>
        <end position="175"/>
    </location>
</feature>
<feature type="domain" description="Polymerase A arginine-rich C-terminal" evidence="11">
    <location>
        <begin position="318"/>
        <end position="433"/>
    </location>
</feature>
<dbReference type="GO" id="GO:0005524">
    <property type="term" value="F:ATP binding"/>
    <property type="evidence" value="ECO:0007669"/>
    <property type="project" value="UniProtKB-UniRule"/>
</dbReference>
<feature type="active site" evidence="7">
    <location>
        <position position="65"/>
    </location>
</feature>
<keyword evidence="5 7" id="KW-0694">RNA-binding</keyword>
<evidence type="ECO:0000256" key="5">
    <source>
        <dbReference type="ARBA" id="ARBA00022884"/>
    </source>
</evidence>
<dbReference type="AlphaFoldDB" id="A0A9E4KBR2"/>
<dbReference type="NCBIfam" id="TIGR01942">
    <property type="entry name" value="pcnB"/>
    <property type="match status" value="1"/>
</dbReference>
<comment type="similarity">
    <text evidence="7 8">Belongs to the tRNA nucleotidyltransferase/poly(A) polymerase family.</text>
</comment>
<evidence type="ECO:0000313" key="13">
    <source>
        <dbReference type="EMBL" id="MCG7945926.1"/>
    </source>
</evidence>
<dbReference type="Pfam" id="PF12627">
    <property type="entry name" value="PolyA_pol_RNAbd"/>
    <property type="match status" value="1"/>
</dbReference>
<dbReference type="GO" id="GO:0003723">
    <property type="term" value="F:RNA binding"/>
    <property type="evidence" value="ECO:0007669"/>
    <property type="project" value="UniProtKB-UniRule"/>
</dbReference>
<dbReference type="Proteomes" id="UP000886667">
    <property type="component" value="Unassembled WGS sequence"/>
</dbReference>
<dbReference type="SUPFAM" id="SSF81891">
    <property type="entry name" value="Poly A polymerase C-terminal region-like"/>
    <property type="match status" value="1"/>
</dbReference>
<keyword evidence="2 7" id="KW-0808">Transferase</keyword>
<keyword evidence="4 7" id="KW-0067">ATP-binding</keyword>
<dbReference type="Gene3D" id="3.30.460.10">
    <property type="entry name" value="Beta Polymerase, domain 2"/>
    <property type="match status" value="1"/>
</dbReference>
<dbReference type="GO" id="GO:0043633">
    <property type="term" value="P:polyadenylation-dependent RNA catabolic process"/>
    <property type="evidence" value="ECO:0007669"/>
    <property type="project" value="InterPro"/>
</dbReference>
<comment type="caution">
    <text evidence="13">The sequence shown here is derived from an EMBL/GenBank/DDBJ whole genome shotgun (WGS) entry which is preliminary data.</text>
</comment>
<proteinExistence type="inferred from homology"/>
<evidence type="ECO:0000256" key="8">
    <source>
        <dbReference type="RuleBase" id="RU003953"/>
    </source>
</evidence>
<feature type="region of interest" description="Disordered" evidence="9">
    <location>
        <begin position="412"/>
        <end position="440"/>
    </location>
</feature>
<comment type="catalytic activity">
    <reaction evidence="7">
        <text>RNA(n) + ATP = RNA(n)-3'-adenine ribonucleotide + diphosphate</text>
        <dbReference type="Rhea" id="RHEA:11332"/>
        <dbReference type="Rhea" id="RHEA-COMP:14527"/>
        <dbReference type="Rhea" id="RHEA-COMP:17347"/>
        <dbReference type="ChEBI" id="CHEBI:30616"/>
        <dbReference type="ChEBI" id="CHEBI:33019"/>
        <dbReference type="ChEBI" id="CHEBI:140395"/>
        <dbReference type="ChEBI" id="CHEBI:173115"/>
        <dbReference type="EC" id="2.7.7.19"/>
    </reaction>
</comment>
<dbReference type="InterPro" id="IPR032828">
    <property type="entry name" value="PolyA_RNA-bd"/>
</dbReference>
<evidence type="ECO:0000256" key="2">
    <source>
        <dbReference type="ARBA" id="ARBA00022679"/>
    </source>
</evidence>
<evidence type="ECO:0000256" key="6">
    <source>
        <dbReference type="ARBA" id="ARBA00023163"/>
    </source>
</evidence>
<dbReference type="Gene3D" id="1.10.3090.10">
    <property type="entry name" value="cca-adding enzyme, domain 2"/>
    <property type="match status" value="1"/>
</dbReference>
<keyword evidence="3 7" id="KW-0547">Nucleotide-binding</keyword>
<dbReference type="InterPro" id="IPR052191">
    <property type="entry name" value="tRNA_ntf/polyA_polymerase_I"/>
</dbReference>
<dbReference type="FunFam" id="3.30.460.10:FF:000035">
    <property type="entry name" value="Poly(A) polymerase I"/>
    <property type="match status" value="1"/>
</dbReference>
<comment type="function">
    <text evidence="7">Adds poly(A) tail to the 3' end of many RNAs, which usually targets these RNAs for decay. Plays a significant role in the global control of gene expression, through influencing the rate of transcript degradation, and in the general RNA quality control.</text>
</comment>
<evidence type="ECO:0000256" key="7">
    <source>
        <dbReference type="HAMAP-Rule" id="MF_00957"/>
    </source>
</evidence>
<dbReference type="CDD" id="cd05398">
    <property type="entry name" value="NT_ClassII-CCAase"/>
    <property type="match status" value="1"/>
</dbReference>
<reference evidence="13" key="1">
    <citation type="journal article" date="2021" name="Proc. Natl. Acad. Sci. U.S.A.">
        <title>Global biogeography of chemosynthetic symbionts reveals both localized and globally distributed symbiont groups. .</title>
        <authorList>
            <person name="Osvatic J.T."/>
            <person name="Wilkins L.G.E."/>
            <person name="Leibrecht L."/>
            <person name="Leray M."/>
            <person name="Zauner S."/>
            <person name="Polzin J."/>
            <person name="Camacho Y."/>
            <person name="Gros O."/>
            <person name="van Gils J.A."/>
            <person name="Eisen J.A."/>
            <person name="Petersen J.M."/>
            <person name="Yuen B."/>
        </authorList>
    </citation>
    <scope>NUCLEOTIDE SEQUENCE</scope>
    <source>
        <strain evidence="13">MAGclacostrist064TRANS</strain>
    </source>
</reference>
<evidence type="ECO:0000259" key="10">
    <source>
        <dbReference type="Pfam" id="PF01743"/>
    </source>
</evidence>
<feature type="domain" description="tRNA nucleotidyltransferase/poly(A) polymerase RNA and SrmB- binding" evidence="12">
    <location>
        <begin position="202"/>
        <end position="264"/>
    </location>
</feature>
<dbReference type="InterPro" id="IPR025866">
    <property type="entry name" value="PolyA_pol_arg_C_dom"/>
</dbReference>
<dbReference type="GO" id="GO:0006397">
    <property type="term" value="P:mRNA processing"/>
    <property type="evidence" value="ECO:0007669"/>
    <property type="project" value="UniProtKB-KW"/>
</dbReference>
<organism evidence="13 14">
    <name type="scientific">Candidatus Thiodiazotropha taylori</name>
    <dbReference type="NCBI Taxonomy" id="2792791"/>
    <lineage>
        <taxon>Bacteria</taxon>
        <taxon>Pseudomonadati</taxon>
        <taxon>Pseudomonadota</taxon>
        <taxon>Gammaproteobacteria</taxon>
        <taxon>Chromatiales</taxon>
        <taxon>Sedimenticolaceae</taxon>
        <taxon>Candidatus Thiodiazotropha</taxon>
    </lineage>
</organism>
<dbReference type="EMBL" id="JAEPCM010000202">
    <property type="protein sequence ID" value="MCG7945926.1"/>
    <property type="molecule type" value="Genomic_DNA"/>
</dbReference>
<dbReference type="HAMAP" id="MF_00957">
    <property type="entry name" value="PolyA_pol"/>
    <property type="match status" value="1"/>
</dbReference>
<dbReference type="InterPro" id="IPR010206">
    <property type="entry name" value="PolA_pol_I"/>
</dbReference>
<feature type="compositionally biased region" description="Basic and acidic residues" evidence="9">
    <location>
        <begin position="412"/>
        <end position="421"/>
    </location>
</feature>
<dbReference type="Pfam" id="PF01743">
    <property type="entry name" value="PolyA_pol"/>
    <property type="match status" value="1"/>
</dbReference>
<keyword evidence="1 7" id="KW-0507">mRNA processing</keyword>
<accession>A0A9E4KBR2</accession>
<feature type="compositionally biased region" description="Basic residues" evidence="9">
    <location>
        <begin position="422"/>
        <end position="440"/>
    </location>
</feature>
<dbReference type="InterPro" id="IPR043519">
    <property type="entry name" value="NT_sf"/>
</dbReference>
<dbReference type="InterPro" id="IPR002646">
    <property type="entry name" value="PolA_pol_head_dom"/>
</dbReference>
<dbReference type="EC" id="2.7.7.19" evidence="7"/>
<evidence type="ECO:0000256" key="4">
    <source>
        <dbReference type="ARBA" id="ARBA00022840"/>
    </source>
</evidence>
<keyword evidence="6 7" id="KW-0804">Transcription</keyword>
<gene>
    <name evidence="7 13" type="primary">pcnB</name>
    <name evidence="13" type="ORF">JAZ07_06200</name>
</gene>
<dbReference type="Pfam" id="PF12626">
    <property type="entry name" value="PolyA_pol_arg_C"/>
    <property type="match status" value="1"/>
</dbReference>
<evidence type="ECO:0000259" key="12">
    <source>
        <dbReference type="Pfam" id="PF12627"/>
    </source>
</evidence>
<evidence type="ECO:0000259" key="11">
    <source>
        <dbReference type="Pfam" id="PF12626"/>
    </source>
</evidence>
<keyword evidence="13" id="KW-0548">Nucleotidyltransferase</keyword>
<dbReference type="SUPFAM" id="SSF81301">
    <property type="entry name" value="Nucleotidyltransferase"/>
    <property type="match status" value="1"/>
</dbReference>
<name>A0A9E4KBR2_9GAMM</name>
<evidence type="ECO:0000313" key="14">
    <source>
        <dbReference type="Proteomes" id="UP000886667"/>
    </source>
</evidence>